<dbReference type="Pfam" id="PF00079">
    <property type="entry name" value="Serpin"/>
    <property type="match status" value="1"/>
</dbReference>
<gene>
    <name evidence="4" type="ORF">NCTC10254_02358</name>
</gene>
<dbReference type="GeneID" id="84575036"/>
<organism evidence="4 5">
    <name type="scientific">Corynebacterium matruchotii</name>
    <dbReference type="NCBI Taxonomy" id="43768"/>
    <lineage>
        <taxon>Bacteria</taxon>
        <taxon>Bacillati</taxon>
        <taxon>Actinomycetota</taxon>
        <taxon>Actinomycetes</taxon>
        <taxon>Mycobacteriales</taxon>
        <taxon>Corynebacteriaceae</taxon>
        <taxon>Corynebacterium</taxon>
    </lineage>
</organism>
<dbReference type="AlphaFoldDB" id="A0A6H9XXW2"/>
<dbReference type="EMBL" id="UARK01000033">
    <property type="protein sequence ID" value="SPW33213.1"/>
    <property type="molecule type" value="Genomic_DNA"/>
</dbReference>
<evidence type="ECO:0000256" key="2">
    <source>
        <dbReference type="RuleBase" id="RU000411"/>
    </source>
</evidence>
<dbReference type="SUPFAM" id="SSF56574">
    <property type="entry name" value="Serpins"/>
    <property type="match status" value="1"/>
</dbReference>
<feature type="domain" description="Serpin" evidence="3">
    <location>
        <begin position="23"/>
        <end position="363"/>
    </location>
</feature>
<dbReference type="SMART" id="SM00093">
    <property type="entry name" value="SERPIN"/>
    <property type="match status" value="1"/>
</dbReference>
<evidence type="ECO:0000313" key="5">
    <source>
        <dbReference type="Proteomes" id="UP000249886"/>
    </source>
</evidence>
<dbReference type="Gene3D" id="2.10.310.10">
    <property type="entry name" value="Serpins superfamily"/>
    <property type="match status" value="1"/>
</dbReference>
<dbReference type="Proteomes" id="UP000249886">
    <property type="component" value="Unassembled WGS sequence"/>
</dbReference>
<evidence type="ECO:0000256" key="1">
    <source>
        <dbReference type="ARBA" id="ARBA00049586"/>
    </source>
</evidence>
<dbReference type="InterPro" id="IPR042185">
    <property type="entry name" value="Serpin_sf_2"/>
</dbReference>
<protein>
    <submittedName>
        <fullName evidence="4">Serine protease inhibitor</fullName>
    </submittedName>
</protein>
<dbReference type="RefSeq" id="WP_005527058.1">
    <property type="nucleotide sequence ID" value="NZ_CP050134.2"/>
</dbReference>
<name>A0A6H9XXW2_9CORY</name>
<accession>A0A6H9XXW2</accession>
<dbReference type="Gene3D" id="3.30.497.10">
    <property type="entry name" value="Antithrombin, subunit I, domain 2"/>
    <property type="match status" value="1"/>
</dbReference>
<dbReference type="InterPro" id="IPR023796">
    <property type="entry name" value="Serpin_dom"/>
</dbReference>
<dbReference type="GO" id="GO:0004867">
    <property type="term" value="F:serine-type endopeptidase inhibitor activity"/>
    <property type="evidence" value="ECO:0007669"/>
    <property type="project" value="InterPro"/>
</dbReference>
<dbReference type="InterPro" id="IPR000215">
    <property type="entry name" value="Serpin_fam"/>
</dbReference>
<comment type="caution">
    <text evidence="4">The sequence shown here is derived from an EMBL/GenBank/DDBJ whole genome shotgun (WGS) entry which is preliminary data.</text>
</comment>
<dbReference type="InterPro" id="IPR023795">
    <property type="entry name" value="Serpin_CS"/>
</dbReference>
<comment type="function">
    <text evidence="1">Probable serine protease inhibitor.</text>
</comment>
<dbReference type="PROSITE" id="PS00284">
    <property type="entry name" value="SERPIN"/>
    <property type="match status" value="1"/>
</dbReference>
<proteinExistence type="inferred from homology"/>
<reference evidence="4 5" key="1">
    <citation type="submission" date="2018-06" db="EMBL/GenBank/DDBJ databases">
        <authorList>
            <consortium name="Pathogen Informatics"/>
            <person name="Doyle S."/>
        </authorList>
    </citation>
    <scope>NUCLEOTIDE SEQUENCE [LARGE SCALE GENOMIC DNA]</scope>
    <source>
        <strain evidence="4 5">NCTC10254</strain>
    </source>
</reference>
<dbReference type="InterPro" id="IPR036186">
    <property type="entry name" value="Serpin_sf"/>
</dbReference>
<dbReference type="Gene3D" id="2.30.39.10">
    <property type="entry name" value="Alpha-1-antitrypsin, domain 1"/>
    <property type="match status" value="1"/>
</dbReference>
<evidence type="ECO:0000259" key="3">
    <source>
        <dbReference type="SMART" id="SM00093"/>
    </source>
</evidence>
<dbReference type="GO" id="GO:0005615">
    <property type="term" value="C:extracellular space"/>
    <property type="evidence" value="ECO:0007669"/>
    <property type="project" value="InterPro"/>
</dbReference>
<dbReference type="InterPro" id="IPR042178">
    <property type="entry name" value="Serpin_sf_1"/>
</dbReference>
<sequence length="366" mass="40169">MTSSNDSSIHSAALTEENQADLLDIGLFLLDDPDSANTVVSPVGVAAAAGVIAEGSSDEPIIDLKSLQPAWTMWRRWAGPPTRHPKKNPVIATKAQLFVDPEFSIKPAYHEAIAGWDVSIEIEAITQENLDEWARINTANLIQQSGIKVTPEMKLVLQNAITFAAKWQEDFRRGGVLDDDFTRADGTVTRVEMMGSVRHAPYTVSDGWRGVRLDYTDGELAAFVLIPDDDMEQVPLTTLRQAVTQLCRPNETMGRVAVELPRFTATSEKKLFELFDCIGLETNTQLKAMTDPPVMLTQAMQQAIIVVDERGTVVSAVTSGGMETGVSFYTEKPIEIIANRPFYFIVGDVETGTPLFLSHIGDPKMA</sequence>
<dbReference type="PANTHER" id="PTHR11461:SF209">
    <property type="entry name" value="SERPIN-Z8-RELATED"/>
    <property type="match status" value="1"/>
</dbReference>
<dbReference type="PANTHER" id="PTHR11461">
    <property type="entry name" value="SERINE PROTEASE INHIBITOR, SERPIN"/>
    <property type="match status" value="1"/>
</dbReference>
<comment type="similarity">
    <text evidence="2">Belongs to the serpin family.</text>
</comment>
<evidence type="ECO:0000313" key="4">
    <source>
        <dbReference type="EMBL" id="SPW33213.1"/>
    </source>
</evidence>